<dbReference type="Gene3D" id="3.40.50.2000">
    <property type="entry name" value="Glycogen Phosphorylase B"/>
    <property type="match status" value="2"/>
</dbReference>
<keyword evidence="1" id="KW-0808">Transferase</keyword>
<sequence length="373" mass="39710">MRALVLTVVHHPDDARIRHRQVAALLAAGWQVSYAAPFSGYAVTRAPEAGLTTLDVPRAHGRHRGRALRAARSLLRERAAGHDVVLVHDPELLLAVRGLPVPVVWDVHEDTAAALRTKPWLPPAVVPVAAAAVRRAERAAERRVHLLLAEDAYRDRFAGPHPVVPNCAHVPATVRRPDDPRVVYVGHLTRARGADDLVAAGRALADTGIRVELVGHADAEATTLLARAHDRGVVDWRGFLPSAQAMGRVAGATAGLSLLHDEPNYRHSRPTKVLEYLAHGVPALTTPLPLAARTVEDSGGGVVVPFGGSAEVGAATADAVRRLVGDPDRRRAMGAAGHAWARAHVDWALHAPGFVRAMTAYAGRSAPDVAQEA</sequence>
<accession>A0A4Q4ZJT1</accession>
<protein>
    <submittedName>
        <fullName evidence="1">Glycosyltransferase</fullName>
    </submittedName>
</protein>
<reference evidence="1 2" key="1">
    <citation type="submission" date="2019-01" db="EMBL/GenBank/DDBJ databases">
        <title>Nocardioides guangzhouensis sp. nov., an actinobacterium isolated from soil.</title>
        <authorList>
            <person name="Fu Y."/>
            <person name="Cai Y."/>
            <person name="Lin Z."/>
            <person name="Chen P."/>
        </authorList>
    </citation>
    <scope>NUCLEOTIDE SEQUENCE [LARGE SCALE GENOMIC DNA]</scope>
    <source>
        <strain evidence="1 2">130</strain>
    </source>
</reference>
<keyword evidence="2" id="KW-1185">Reference proteome</keyword>
<dbReference type="OrthoDB" id="9815351at2"/>
<organism evidence="1 2">
    <name type="scientific">Nocardioides guangzhouensis</name>
    <dbReference type="NCBI Taxonomy" id="2497878"/>
    <lineage>
        <taxon>Bacteria</taxon>
        <taxon>Bacillati</taxon>
        <taxon>Actinomycetota</taxon>
        <taxon>Actinomycetes</taxon>
        <taxon>Propionibacteriales</taxon>
        <taxon>Nocardioidaceae</taxon>
        <taxon>Nocardioides</taxon>
    </lineage>
</organism>
<evidence type="ECO:0000313" key="1">
    <source>
        <dbReference type="EMBL" id="RYP87776.1"/>
    </source>
</evidence>
<dbReference type="Pfam" id="PF13692">
    <property type="entry name" value="Glyco_trans_1_4"/>
    <property type="match status" value="1"/>
</dbReference>
<dbReference type="AlphaFoldDB" id="A0A4Q4ZJT1"/>
<dbReference type="Proteomes" id="UP000295198">
    <property type="component" value="Unassembled WGS sequence"/>
</dbReference>
<comment type="caution">
    <text evidence="1">The sequence shown here is derived from an EMBL/GenBank/DDBJ whole genome shotgun (WGS) entry which is preliminary data.</text>
</comment>
<name>A0A4Q4ZJT1_9ACTN</name>
<dbReference type="RefSeq" id="WP_134714762.1">
    <property type="nucleotide sequence ID" value="NZ_SDKM01000005.1"/>
</dbReference>
<dbReference type="GO" id="GO:0016757">
    <property type="term" value="F:glycosyltransferase activity"/>
    <property type="evidence" value="ECO:0007669"/>
    <property type="project" value="TreeGrafter"/>
</dbReference>
<evidence type="ECO:0000313" key="2">
    <source>
        <dbReference type="Proteomes" id="UP000295198"/>
    </source>
</evidence>
<dbReference type="SUPFAM" id="SSF53756">
    <property type="entry name" value="UDP-Glycosyltransferase/glycogen phosphorylase"/>
    <property type="match status" value="1"/>
</dbReference>
<dbReference type="EMBL" id="SDKM01000005">
    <property type="protein sequence ID" value="RYP87776.1"/>
    <property type="molecule type" value="Genomic_DNA"/>
</dbReference>
<gene>
    <name evidence="1" type="ORF">EKO23_05155</name>
</gene>
<dbReference type="PANTHER" id="PTHR12526:SF636">
    <property type="entry name" value="BLL3647 PROTEIN"/>
    <property type="match status" value="1"/>
</dbReference>
<dbReference type="PANTHER" id="PTHR12526">
    <property type="entry name" value="GLYCOSYLTRANSFERASE"/>
    <property type="match status" value="1"/>
</dbReference>
<proteinExistence type="predicted"/>